<evidence type="ECO:0000313" key="2">
    <source>
        <dbReference type="Proteomes" id="UP000288675"/>
    </source>
</evidence>
<dbReference type="RefSeq" id="WP_046131032.1">
    <property type="nucleotide sequence ID" value="NZ_CP035232.1"/>
</dbReference>
<accession>A0AAJ4D4H2</accession>
<organism evidence="1 2">
    <name type="scientific">Bacillus glycinifermentans</name>
    <dbReference type="NCBI Taxonomy" id="1664069"/>
    <lineage>
        <taxon>Bacteria</taxon>
        <taxon>Bacillati</taxon>
        <taxon>Bacillota</taxon>
        <taxon>Bacilli</taxon>
        <taxon>Bacillales</taxon>
        <taxon>Bacillaceae</taxon>
        <taxon>Bacillus</taxon>
    </lineage>
</organism>
<dbReference type="KEGG" id="bgy:BGLY_4062"/>
<name>A0AAJ4D4H2_9BACI</name>
<proteinExistence type="predicted"/>
<dbReference type="EMBL" id="CP035232">
    <property type="protein sequence ID" value="QAT67047.1"/>
    <property type="molecule type" value="Genomic_DNA"/>
</dbReference>
<dbReference type="Proteomes" id="UP000288675">
    <property type="component" value="Chromosome"/>
</dbReference>
<dbReference type="GeneID" id="82855089"/>
<sequence>MFIKYNEYDLLELFENEPVIITHQDAGEFNYTYEDNQNFKLILTLEVYQKTCGLSITYNDCIVFAGDFINVTRIKKADKHSMVIFVENEEKVRVKFSKQVGIELL</sequence>
<gene>
    <name evidence="1" type="ORF">EQZ20_20640</name>
</gene>
<reference evidence="1 2" key="1">
    <citation type="submission" date="2019-01" db="EMBL/GenBank/DDBJ databases">
        <title>Genome sequence of Bacillus glycinifermentans SRCM103574.</title>
        <authorList>
            <person name="Kong H.-J."/>
            <person name="Jeong S.-Y."/>
            <person name="Jeong D.-Y."/>
        </authorList>
    </citation>
    <scope>NUCLEOTIDE SEQUENCE [LARGE SCALE GENOMIC DNA]</scope>
    <source>
        <strain evidence="1 2">SRCM103574</strain>
    </source>
</reference>
<evidence type="ECO:0000313" key="1">
    <source>
        <dbReference type="EMBL" id="QAT67047.1"/>
    </source>
</evidence>
<protein>
    <submittedName>
        <fullName evidence="1">Uncharacterized protein</fullName>
    </submittedName>
</protein>
<dbReference type="AlphaFoldDB" id="A0AAJ4D4H2"/>